<evidence type="ECO:0000256" key="2">
    <source>
        <dbReference type="ARBA" id="ARBA00022692"/>
    </source>
</evidence>
<evidence type="ECO:0000256" key="3">
    <source>
        <dbReference type="ARBA" id="ARBA00022741"/>
    </source>
</evidence>
<organism evidence="10 11">
    <name type="scientific">Gallaecimonas pentaromativorans</name>
    <dbReference type="NCBI Taxonomy" id="584787"/>
    <lineage>
        <taxon>Bacteria</taxon>
        <taxon>Pseudomonadati</taxon>
        <taxon>Pseudomonadota</taxon>
        <taxon>Gammaproteobacteria</taxon>
        <taxon>Enterobacterales</taxon>
        <taxon>Gallaecimonadaceae</taxon>
        <taxon>Gallaecimonas</taxon>
    </lineage>
</organism>
<feature type="domain" description="ABC transmembrane type-2" evidence="9">
    <location>
        <begin position="657"/>
        <end position="889"/>
    </location>
</feature>
<feature type="domain" description="ABC transporter" evidence="8">
    <location>
        <begin position="265"/>
        <end position="493"/>
    </location>
</feature>
<dbReference type="SMART" id="SM00382">
    <property type="entry name" value="AAA"/>
    <property type="match status" value="2"/>
</dbReference>
<sequence>MNAIALDGVSHRYGETRALIDAALTLKSGASLGIIGPDGVGKSTLLDLIAGTKALQQGRVVVLGADMASSQARRNVCADIAYMPQGLGKNLYPTLSVWENLDFFGRLFGHSAAERARRGEQLLKATHLWAFKDRPAGKLSGGMKQKLGLCCALIHDPKLLLLDEPTTGVDPLSRRQFWALVEGIRRARPQMSLVVATAYMEEAMMLDEVMALDDGRILALDTPKGLLANTGTDNLDAAFVALRAGGAAQPFTPLPLDDKARPLAIEAKGLTCRFGDFTAVSDVSLNIRQGEIFGFLGSNGCGKTTTMKMLTGLLPPTQGSASIFGEPVTQHSLAMRAKVGYMTQAFSLYGELTVRANLELHAKLYHIAAPAERIKALLARFTLEKVADQNAGELPLGIKQRLQLAVAVLHSPRLLILDEPTSGVDPQARDQFWTLLHELSRHDGVTIFISTHFMNEAGRCDRISLMHAGKILAQDPPAELVQKSGAPDLEGAFIHYLEKAQPAAADGELPVTKEPAPGAKPAAFSLGRLWAYARREGMEIKRDPIRLAFAMLGTVLLMIVFGYGISFDVENLAYGVFDQDQSPQSRAFVEEFRGSRYFSEQAPVSSEAEAQRRLKSGELKVVLAIPPGFGRDLAANKPTELAAWLDGAMPFRGETARSYVQGVFNQFLSGQGLGSHTNLNLQTRFRYNQDFKSVNAMVPGVMMLLLALIPAILTAVGVVREKELGSILNLYATPTTRLEFLLGKQLPYVLIACINALSMLLLALFLFRVPVTGNLFTLLLGALLYVVATTGFGLLISAFVKTQVAALFAAAILSIMPAVNFSGLIVPMASLTGSAKVMGMVFPSAYFNTISVGTFAKGLGFDELLPSLLMLLGFGVGFIALSVLVMKEQEA</sequence>
<dbReference type="Pfam" id="PF00005">
    <property type="entry name" value="ABC_tran"/>
    <property type="match status" value="2"/>
</dbReference>
<name>A0A3N1PPH5_9GAMM</name>
<keyword evidence="6 7" id="KW-0472">Membrane</keyword>
<feature type="transmembrane region" description="Helical" evidence="7">
    <location>
        <begin position="837"/>
        <end position="856"/>
    </location>
</feature>
<reference evidence="10 11" key="1">
    <citation type="submission" date="2018-11" db="EMBL/GenBank/DDBJ databases">
        <title>Genomic Encyclopedia of Type Strains, Phase IV (KMG-IV): sequencing the most valuable type-strain genomes for metagenomic binning, comparative biology and taxonomic classification.</title>
        <authorList>
            <person name="Goeker M."/>
        </authorList>
    </citation>
    <scope>NUCLEOTIDE SEQUENCE [LARGE SCALE GENOMIC DNA]</scope>
    <source>
        <strain evidence="10 11">DSM 21945</strain>
    </source>
</reference>
<dbReference type="PANTHER" id="PTHR43038">
    <property type="entry name" value="ATP-BINDING CASSETTE, SUB-FAMILY H, MEMBER 1"/>
    <property type="match status" value="1"/>
</dbReference>
<feature type="transmembrane region" description="Helical" evidence="7">
    <location>
        <begin position="779"/>
        <end position="800"/>
    </location>
</feature>
<dbReference type="Gene3D" id="3.40.1710.10">
    <property type="entry name" value="abc type-2 transporter like domain"/>
    <property type="match status" value="1"/>
</dbReference>
<evidence type="ECO:0000256" key="7">
    <source>
        <dbReference type="SAM" id="Phobius"/>
    </source>
</evidence>
<evidence type="ECO:0000256" key="1">
    <source>
        <dbReference type="ARBA" id="ARBA00004141"/>
    </source>
</evidence>
<dbReference type="CDD" id="cd03230">
    <property type="entry name" value="ABC_DR_subfamily_A"/>
    <property type="match status" value="2"/>
</dbReference>
<dbReference type="GO" id="GO:0005524">
    <property type="term" value="F:ATP binding"/>
    <property type="evidence" value="ECO:0007669"/>
    <property type="project" value="UniProtKB-KW"/>
</dbReference>
<evidence type="ECO:0000256" key="6">
    <source>
        <dbReference type="ARBA" id="ARBA00023136"/>
    </source>
</evidence>
<comment type="caution">
    <text evidence="10">The sequence shown here is derived from an EMBL/GenBank/DDBJ whole genome shotgun (WGS) entry which is preliminary data.</text>
</comment>
<evidence type="ECO:0000313" key="10">
    <source>
        <dbReference type="EMBL" id="ROQ30089.1"/>
    </source>
</evidence>
<accession>A0A3N1PPH5</accession>
<dbReference type="RefSeq" id="WP_123420883.1">
    <property type="nucleotide sequence ID" value="NZ_RJUL01000002.1"/>
</dbReference>
<dbReference type="NCBIfam" id="NF033858">
    <property type="entry name" value="ABC2_perm_RbbA"/>
    <property type="match status" value="1"/>
</dbReference>
<comment type="subcellular location">
    <subcellularLocation>
        <location evidence="1">Membrane</location>
        <topology evidence="1">Multi-pass membrane protein</topology>
    </subcellularLocation>
</comment>
<evidence type="ECO:0000259" key="9">
    <source>
        <dbReference type="PROSITE" id="PS51012"/>
    </source>
</evidence>
<protein>
    <submittedName>
        <fullName evidence="10">Ribosome-dependent ATPase</fullName>
    </submittedName>
</protein>
<keyword evidence="11" id="KW-1185">Reference proteome</keyword>
<proteinExistence type="predicted"/>
<keyword evidence="2 7" id="KW-0812">Transmembrane</keyword>
<dbReference type="SUPFAM" id="SSF52540">
    <property type="entry name" value="P-loop containing nucleoside triphosphate hydrolases"/>
    <property type="match status" value="2"/>
</dbReference>
<dbReference type="PROSITE" id="PS51012">
    <property type="entry name" value="ABC_TM2"/>
    <property type="match status" value="1"/>
</dbReference>
<dbReference type="InterPro" id="IPR047651">
    <property type="entry name" value="ABC2_perm_RbbA"/>
</dbReference>
<dbReference type="GO" id="GO:0140359">
    <property type="term" value="F:ABC-type transporter activity"/>
    <property type="evidence" value="ECO:0007669"/>
    <property type="project" value="InterPro"/>
</dbReference>
<feature type="transmembrane region" description="Helical" evidence="7">
    <location>
        <begin position="868"/>
        <end position="886"/>
    </location>
</feature>
<dbReference type="InterPro" id="IPR027417">
    <property type="entry name" value="P-loop_NTPase"/>
</dbReference>
<dbReference type="GO" id="GO:0016887">
    <property type="term" value="F:ATP hydrolysis activity"/>
    <property type="evidence" value="ECO:0007669"/>
    <property type="project" value="InterPro"/>
</dbReference>
<evidence type="ECO:0000256" key="5">
    <source>
        <dbReference type="ARBA" id="ARBA00022989"/>
    </source>
</evidence>
<feature type="transmembrane region" description="Helical" evidence="7">
    <location>
        <begin position="806"/>
        <end position="825"/>
    </location>
</feature>
<dbReference type="STRING" id="584787.GCA_001247655_00500"/>
<keyword evidence="5 7" id="KW-1133">Transmembrane helix</keyword>
<dbReference type="AlphaFoldDB" id="A0A3N1PPH5"/>
<dbReference type="InterPro" id="IPR047817">
    <property type="entry name" value="ABC2_TM_bact-type"/>
</dbReference>
<feature type="transmembrane region" description="Helical" evidence="7">
    <location>
        <begin position="545"/>
        <end position="565"/>
    </location>
</feature>
<dbReference type="PANTHER" id="PTHR43038:SF4">
    <property type="entry name" value="RIBOSOME-ASSOCIATED ATPASE"/>
    <property type="match status" value="1"/>
</dbReference>
<dbReference type="GO" id="GO:0016020">
    <property type="term" value="C:membrane"/>
    <property type="evidence" value="ECO:0007669"/>
    <property type="project" value="UniProtKB-SubCell"/>
</dbReference>
<dbReference type="InterPro" id="IPR013525">
    <property type="entry name" value="ABC2_TM"/>
</dbReference>
<dbReference type="Proteomes" id="UP000268033">
    <property type="component" value="Unassembled WGS sequence"/>
</dbReference>
<keyword evidence="3" id="KW-0547">Nucleotide-binding</keyword>
<dbReference type="InterPro" id="IPR017871">
    <property type="entry name" value="ABC_transporter-like_CS"/>
</dbReference>
<evidence type="ECO:0000259" key="8">
    <source>
        <dbReference type="PROSITE" id="PS50893"/>
    </source>
</evidence>
<dbReference type="Pfam" id="PF12698">
    <property type="entry name" value="ABC2_membrane_3"/>
    <property type="match status" value="1"/>
</dbReference>
<evidence type="ECO:0000313" key="11">
    <source>
        <dbReference type="Proteomes" id="UP000268033"/>
    </source>
</evidence>
<dbReference type="EMBL" id="RJUL01000002">
    <property type="protein sequence ID" value="ROQ30089.1"/>
    <property type="molecule type" value="Genomic_DNA"/>
</dbReference>
<dbReference type="PROSITE" id="PS00211">
    <property type="entry name" value="ABC_TRANSPORTER_1"/>
    <property type="match status" value="1"/>
</dbReference>
<dbReference type="InterPro" id="IPR003593">
    <property type="entry name" value="AAA+_ATPase"/>
</dbReference>
<feature type="domain" description="ABC transporter" evidence="8">
    <location>
        <begin position="4"/>
        <end position="239"/>
    </location>
</feature>
<dbReference type="InterPro" id="IPR003439">
    <property type="entry name" value="ABC_transporter-like_ATP-bd"/>
</dbReference>
<dbReference type="PROSITE" id="PS50893">
    <property type="entry name" value="ABC_TRANSPORTER_2"/>
    <property type="match status" value="2"/>
</dbReference>
<feature type="transmembrane region" description="Helical" evidence="7">
    <location>
        <begin position="694"/>
        <end position="719"/>
    </location>
</feature>
<gene>
    <name evidence="10" type="ORF">EDC28_102482</name>
</gene>
<feature type="transmembrane region" description="Helical" evidence="7">
    <location>
        <begin position="746"/>
        <end position="767"/>
    </location>
</feature>
<keyword evidence="4" id="KW-0067">ATP-binding</keyword>
<evidence type="ECO:0000256" key="4">
    <source>
        <dbReference type="ARBA" id="ARBA00022840"/>
    </source>
</evidence>
<dbReference type="Gene3D" id="3.40.50.300">
    <property type="entry name" value="P-loop containing nucleotide triphosphate hydrolases"/>
    <property type="match status" value="2"/>
</dbReference>